<evidence type="ECO:0000313" key="2">
    <source>
        <dbReference type="EMBL" id="KAF8727125.1"/>
    </source>
</evidence>
<feature type="compositionally biased region" description="Acidic residues" evidence="1">
    <location>
        <begin position="13"/>
        <end position="24"/>
    </location>
</feature>
<proteinExistence type="predicted"/>
<feature type="region of interest" description="Disordered" evidence="1">
    <location>
        <begin position="1"/>
        <end position="60"/>
    </location>
</feature>
<dbReference type="EMBL" id="JACEFO010001646">
    <property type="protein sequence ID" value="KAF8727125.1"/>
    <property type="molecule type" value="Genomic_DNA"/>
</dbReference>
<name>A0A835KIA9_9POAL</name>
<keyword evidence="3" id="KW-1185">Reference proteome</keyword>
<accession>A0A835KIA9</accession>
<feature type="compositionally biased region" description="Low complexity" evidence="1">
    <location>
        <begin position="31"/>
        <end position="41"/>
    </location>
</feature>
<evidence type="ECO:0000256" key="1">
    <source>
        <dbReference type="SAM" id="MobiDB-lite"/>
    </source>
</evidence>
<evidence type="ECO:0000313" key="3">
    <source>
        <dbReference type="Proteomes" id="UP000636709"/>
    </source>
</evidence>
<feature type="compositionally biased region" description="Acidic residues" evidence="1">
    <location>
        <begin position="42"/>
        <end position="53"/>
    </location>
</feature>
<evidence type="ECO:0008006" key="4">
    <source>
        <dbReference type="Google" id="ProtNLM"/>
    </source>
</evidence>
<dbReference type="Proteomes" id="UP000636709">
    <property type="component" value="Unassembled WGS sequence"/>
</dbReference>
<sequence length="244" mass="27298">MAFGSAKRKRPVDDDDVEEVDPPEVTENATPGDADGAASGDPSDDDGREEDDAQNGITNPILAEITFLNKTKGKNDGGSRNWRCNHCKQQYKSSLTRMKQHFFGTQNGKKASIARCEVLRNNRVKYQELYDKFNKATEKGDYLKSNSGAPKRPLQDAFRLMEREAVDLTILECMAANGVPFNIFRSPFFAKMVAAINNAPKGYKAPSSEKARTSLLDACKRKVENDLSGVRDTWYVLLIFSWPF</sequence>
<feature type="compositionally biased region" description="Basic residues" evidence="1">
    <location>
        <begin position="1"/>
        <end position="10"/>
    </location>
</feature>
<comment type="caution">
    <text evidence="2">The sequence shown here is derived from an EMBL/GenBank/DDBJ whole genome shotgun (WGS) entry which is preliminary data.</text>
</comment>
<gene>
    <name evidence="2" type="ORF">HU200_019633</name>
</gene>
<dbReference type="AlphaFoldDB" id="A0A835KIA9"/>
<reference evidence="2" key="1">
    <citation type="submission" date="2020-07" db="EMBL/GenBank/DDBJ databases">
        <title>Genome sequence and genetic diversity analysis of an under-domesticated orphan crop, white fonio (Digitaria exilis).</title>
        <authorList>
            <person name="Bennetzen J.L."/>
            <person name="Chen S."/>
            <person name="Ma X."/>
            <person name="Wang X."/>
            <person name="Yssel A.E.J."/>
            <person name="Chaluvadi S.R."/>
            <person name="Johnson M."/>
            <person name="Gangashetty P."/>
            <person name="Hamidou F."/>
            <person name="Sanogo M.D."/>
            <person name="Zwaenepoel A."/>
            <person name="Wallace J."/>
            <person name="Van De Peer Y."/>
            <person name="Van Deynze A."/>
        </authorList>
    </citation>
    <scope>NUCLEOTIDE SEQUENCE</scope>
    <source>
        <tissue evidence="2">Leaves</tissue>
    </source>
</reference>
<organism evidence="2 3">
    <name type="scientific">Digitaria exilis</name>
    <dbReference type="NCBI Taxonomy" id="1010633"/>
    <lineage>
        <taxon>Eukaryota</taxon>
        <taxon>Viridiplantae</taxon>
        <taxon>Streptophyta</taxon>
        <taxon>Embryophyta</taxon>
        <taxon>Tracheophyta</taxon>
        <taxon>Spermatophyta</taxon>
        <taxon>Magnoliopsida</taxon>
        <taxon>Liliopsida</taxon>
        <taxon>Poales</taxon>
        <taxon>Poaceae</taxon>
        <taxon>PACMAD clade</taxon>
        <taxon>Panicoideae</taxon>
        <taxon>Panicodae</taxon>
        <taxon>Paniceae</taxon>
        <taxon>Anthephorinae</taxon>
        <taxon>Digitaria</taxon>
    </lineage>
</organism>
<dbReference type="OrthoDB" id="1925573at2759"/>
<protein>
    <recommendedName>
        <fullName evidence="4">BED-type domain-containing protein</fullName>
    </recommendedName>
</protein>